<dbReference type="PANTHER" id="PTHR45436:SF10">
    <property type="entry name" value="HISTIDINE KINASE"/>
    <property type="match status" value="1"/>
</dbReference>
<dbReference type="Gene3D" id="6.10.340.10">
    <property type="match status" value="1"/>
</dbReference>
<dbReference type="SMART" id="SM00388">
    <property type="entry name" value="HisKA"/>
    <property type="match status" value="1"/>
</dbReference>
<dbReference type="SUPFAM" id="SSF103190">
    <property type="entry name" value="Sensory domain-like"/>
    <property type="match status" value="1"/>
</dbReference>
<dbReference type="PRINTS" id="PR00344">
    <property type="entry name" value="BCTRLSENSOR"/>
</dbReference>
<dbReference type="EMBL" id="JABAIM010000005">
    <property type="protein sequence ID" value="NLR76821.1"/>
    <property type="molecule type" value="Genomic_DNA"/>
</dbReference>
<keyword evidence="8 15" id="KW-0418">Kinase</keyword>
<organism evidence="15 16">
    <name type="scientific">Leeia aquatica</name>
    <dbReference type="NCBI Taxonomy" id="2725557"/>
    <lineage>
        <taxon>Bacteria</taxon>
        <taxon>Pseudomonadati</taxon>
        <taxon>Pseudomonadota</taxon>
        <taxon>Betaproteobacteria</taxon>
        <taxon>Neisseriales</taxon>
        <taxon>Leeiaceae</taxon>
        <taxon>Leeia</taxon>
    </lineage>
</organism>
<dbReference type="InterPro" id="IPR003660">
    <property type="entry name" value="HAMP_dom"/>
</dbReference>
<dbReference type="InterPro" id="IPR029151">
    <property type="entry name" value="Sensor-like_sf"/>
</dbReference>
<dbReference type="InterPro" id="IPR005467">
    <property type="entry name" value="His_kinase_dom"/>
</dbReference>
<dbReference type="PROSITE" id="PS50885">
    <property type="entry name" value="HAMP"/>
    <property type="match status" value="1"/>
</dbReference>
<dbReference type="CDD" id="cd18773">
    <property type="entry name" value="PDC1_HK_sensor"/>
    <property type="match status" value="1"/>
</dbReference>
<evidence type="ECO:0000313" key="16">
    <source>
        <dbReference type="Proteomes" id="UP000587991"/>
    </source>
</evidence>
<dbReference type="Gene3D" id="3.30.565.10">
    <property type="entry name" value="Histidine kinase-like ATPase, C-terminal domain"/>
    <property type="match status" value="1"/>
</dbReference>
<protein>
    <recommendedName>
        <fullName evidence="3">histidine kinase</fullName>
        <ecNumber evidence="3">2.7.13.3</ecNumber>
    </recommendedName>
</protein>
<dbReference type="SUPFAM" id="SSF55874">
    <property type="entry name" value="ATPase domain of HSP90 chaperone/DNA topoisomerase II/histidine kinase"/>
    <property type="match status" value="1"/>
</dbReference>
<evidence type="ECO:0000256" key="12">
    <source>
        <dbReference type="SAM" id="Phobius"/>
    </source>
</evidence>
<dbReference type="InterPro" id="IPR036097">
    <property type="entry name" value="HisK_dim/P_sf"/>
</dbReference>
<dbReference type="InterPro" id="IPR050428">
    <property type="entry name" value="TCS_sensor_his_kinase"/>
</dbReference>
<dbReference type="Gene3D" id="1.10.287.130">
    <property type="match status" value="1"/>
</dbReference>
<evidence type="ECO:0000256" key="8">
    <source>
        <dbReference type="ARBA" id="ARBA00022777"/>
    </source>
</evidence>
<evidence type="ECO:0000256" key="5">
    <source>
        <dbReference type="ARBA" id="ARBA00022553"/>
    </source>
</evidence>
<dbReference type="EC" id="2.7.13.3" evidence="3"/>
<name>A0A847S4Z3_9NEIS</name>
<evidence type="ECO:0000256" key="4">
    <source>
        <dbReference type="ARBA" id="ARBA00022475"/>
    </source>
</evidence>
<accession>A0A847S4Z3</accession>
<keyword evidence="7 12" id="KW-0812">Transmembrane</keyword>
<reference evidence="15 16" key="1">
    <citation type="submission" date="2020-04" db="EMBL/GenBank/DDBJ databases">
        <title>Draft genome of Leeia sp. IMCC25680.</title>
        <authorList>
            <person name="Song J."/>
            <person name="Cho J.-C."/>
        </authorList>
    </citation>
    <scope>NUCLEOTIDE SEQUENCE [LARGE SCALE GENOMIC DNA]</scope>
    <source>
        <strain evidence="15 16">IMCC25680</strain>
    </source>
</reference>
<dbReference type="PANTHER" id="PTHR45436">
    <property type="entry name" value="SENSOR HISTIDINE KINASE YKOH"/>
    <property type="match status" value="1"/>
</dbReference>
<dbReference type="InterPro" id="IPR036890">
    <property type="entry name" value="HATPase_C_sf"/>
</dbReference>
<evidence type="ECO:0000256" key="2">
    <source>
        <dbReference type="ARBA" id="ARBA00004651"/>
    </source>
</evidence>
<comment type="catalytic activity">
    <reaction evidence="1">
        <text>ATP + protein L-histidine = ADP + protein N-phospho-L-histidine.</text>
        <dbReference type="EC" id="2.7.13.3"/>
    </reaction>
</comment>
<dbReference type="InterPro" id="IPR003594">
    <property type="entry name" value="HATPase_dom"/>
</dbReference>
<feature type="domain" description="Histidine kinase" evidence="13">
    <location>
        <begin position="262"/>
        <end position="476"/>
    </location>
</feature>
<dbReference type="GO" id="GO:0000155">
    <property type="term" value="F:phosphorelay sensor kinase activity"/>
    <property type="evidence" value="ECO:0007669"/>
    <property type="project" value="InterPro"/>
</dbReference>
<dbReference type="InterPro" id="IPR004358">
    <property type="entry name" value="Sig_transdc_His_kin-like_C"/>
</dbReference>
<comment type="subcellular location">
    <subcellularLocation>
        <location evidence="2">Cell membrane</location>
        <topology evidence="2">Multi-pass membrane protein</topology>
    </subcellularLocation>
</comment>
<dbReference type="Pfam" id="PF02518">
    <property type="entry name" value="HATPase_c"/>
    <property type="match status" value="1"/>
</dbReference>
<evidence type="ECO:0000256" key="9">
    <source>
        <dbReference type="ARBA" id="ARBA00022989"/>
    </source>
</evidence>
<evidence type="ECO:0000259" key="14">
    <source>
        <dbReference type="PROSITE" id="PS50885"/>
    </source>
</evidence>
<dbReference type="SUPFAM" id="SSF47384">
    <property type="entry name" value="Homodimeric domain of signal transducing histidine kinase"/>
    <property type="match status" value="1"/>
</dbReference>
<evidence type="ECO:0000256" key="6">
    <source>
        <dbReference type="ARBA" id="ARBA00022679"/>
    </source>
</evidence>
<sequence length="478" mass="53064">MRVSLRILLSYVLIVAVGAWFVMNTFRDEVKPGISQSMEDGLNDTAHLLAHMAAPELRKQTLHDGNFAAALHEMRQWKPQAVIWGVRKQQIDYRVYITDTRGIVMFDSDNKDVGKDFSRWNDVYLTLRGKYGARSTRSNPDDESSSVMHVAAPIRDAQGLLGVLTVAKPISTVQPFVDKSQQSVVRGGLWLLLLSLAIGILFSLWITGSLNQLVQYATLVSRGERATPPALGSSELASLSQALATMREKLEGKQYVEHYVHTLTHEMKSPLAAIRGAAELLHEDLPPAERQRFAQHVSEQTLRLQDLIDKMLGQASVESLQHLQRVEAIDLPALLAELAESRSPRLQQRQLLLVLPDTPALKLEGDRFLLGQALGNLLDNAIDFSPQGGRIELGWQAQGSQLQLTLRDHGSGIPDYALPRLFERFYSLPRPDSGKKSTGLGLPFVREVIDLHHGQVDLHNHPQGGVEVVVSLPLRQGS</sequence>
<dbReference type="GO" id="GO:0005886">
    <property type="term" value="C:plasma membrane"/>
    <property type="evidence" value="ECO:0007669"/>
    <property type="project" value="UniProtKB-SubCell"/>
</dbReference>
<evidence type="ECO:0000256" key="7">
    <source>
        <dbReference type="ARBA" id="ARBA00022692"/>
    </source>
</evidence>
<evidence type="ECO:0000259" key="13">
    <source>
        <dbReference type="PROSITE" id="PS50109"/>
    </source>
</evidence>
<comment type="caution">
    <text evidence="15">The sequence shown here is derived from an EMBL/GenBank/DDBJ whole genome shotgun (WGS) entry which is preliminary data.</text>
</comment>
<feature type="transmembrane region" description="Helical" evidence="12">
    <location>
        <begin position="6"/>
        <end position="26"/>
    </location>
</feature>
<proteinExistence type="predicted"/>
<keyword evidence="5" id="KW-0597">Phosphoprotein</keyword>
<dbReference type="RefSeq" id="WP_168878495.1">
    <property type="nucleotide sequence ID" value="NZ_JABAIM010000005.1"/>
</dbReference>
<keyword evidence="6 15" id="KW-0808">Transferase</keyword>
<evidence type="ECO:0000256" key="11">
    <source>
        <dbReference type="ARBA" id="ARBA00023136"/>
    </source>
</evidence>
<dbReference type="Proteomes" id="UP000587991">
    <property type="component" value="Unassembled WGS sequence"/>
</dbReference>
<evidence type="ECO:0000313" key="15">
    <source>
        <dbReference type="EMBL" id="NLR76821.1"/>
    </source>
</evidence>
<keyword evidence="11 12" id="KW-0472">Membrane</keyword>
<dbReference type="AlphaFoldDB" id="A0A847S4Z3"/>
<evidence type="ECO:0000256" key="10">
    <source>
        <dbReference type="ARBA" id="ARBA00023012"/>
    </source>
</evidence>
<evidence type="ECO:0000256" key="3">
    <source>
        <dbReference type="ARBA" id="ARBA00012438"/>
    </source>
</evidence>
<dbReference type="NCBIfam" id="NF008312">
    <property type="entry name" value="PRK11100.1"/>
    <property type="match status" value="1"/>
</dbReference>
<keyword evidence="4" id="KW-1003">Cell membrane</keyword>
<evidence type="ECO:0000256" key="1">
    <source>
        <dbReference type="ARBA" id="ARBA00000085"/>
    </source>
</evidence>
<keyword evidence="16" id="KW-1185">Reference proteome</keyword>
<dbReference type="CDD" id="cd00082">
    <property type="entry name" value="HisKA"/>
    <property type="match status" value="1"/>
</dbReference>
<keyword evidence="9 12" id="KW-1133">Transmembrane helix</keyword>
<dbReference type="SMART" id="SM00387">
    <property type="entry name" value="HATPase_c"/>
    <property type="match status" value="1"/>
</dbReference>
<dbReference type="InterPro" id="IPR003661">
    <property type="entry name" value="HisK_dim/P_dom"/>
</dbReference>
<feature type="transmembrane region" description="Helical" evidence="12">
    <location>
        <begin position="189"/>
        <end position="208"/>
    </location>
</feature>
<gene>
    <name evidence="15" type="primary">creC</name>
    <name evidence="15" type="ORF">HF682_16760</name>
</gene>
<dbReference type="PROSITE" id="PS50109">
    <property type="entry name" value="HIS_KIN"/>
    <property type="match status" value="1"/>
</dbReference>
<feature type="domain" description="HAMP" evidence="14">
    <location>
        <begin position="204"/>
        <end position="255"/>
    </location>
</feature>
<keyword evidence="10" id="KW-0902">Two-component regulatory system</keyword>
<dbReference type="Pfam" id="PF00512">
    <property type="entry name" value="HisKA"/>
    <property type="match status" value="1"/>
</dbReference>